<feature type="transmembrane region" description="Helical" evidence="1">
    <location>
        <begin position="6"/>
        <end position="24"/>
    </location>
</feature>
<reference evidence="2" key="2">
    <citation type="journal article" date="2015" name="Fish Shellfish Immunol.">
        <title>Early steps in the European eel (Anguilla anguilla)-Vibrio vulnificus interaction in the gills: Role of the RtxA13 toxin.</title>
        <authorList>
            <person name="Callol A."/>
            <person name="Pajuelo D."/>
            <person name="Ebbesson L."/>
            <person name="Teles M."/>
            <person name="MacKenzie S."/>
            <person name="Amaro C."/>
        </authorList>
    </citation>
    <scope>NUCLEOTIDE SEQUENCE</scope>
</reference>
<reference evidence="2" key="1">
    <citation type="submission" date="2014-11" db="EMBL/GenBank/DDBJ databases">
        <authorList>
            <person name="Amaro Gonzalez C."/>
        </authorList>
    </citation>
    <scope>NUCLEOTIDE SEQUENCE</scope>
</reference>
<accession>A0A0E9XT36</accession>
<organism evidence="2">
    <name type="scientific">Anguilla anguilla</name>
    <name type="common">European freshwater eel</name>
    <name type="synonym">Muraena anguilla</name>
    <dbReference type="NCBI Taxonomy" id="7936"/>
    <lineage>
        <taxon>Eukaryota</taxon>
        <taxon>Metazoa</taxon>
        <taxon>Chordata</taxon>
        <taxon>Craniata</taxon>
        <taxon>Vertebrata</taxon>
        <taxon>Euteleostomi</taxon>
        <taxon>Actinopterygii</taxon>
        <taxon>Neopterygii</taxon>
        <taxon>Teleostei</taxon>
        <taxon>Anguilliformes</taxon>
        <taxon>Anguillidae</taxon>
        <taxon>Anguilla</taxon>
    </lineage>
</organism>
<proteinExistence type="predicted"/>
<protein>
    <submittedName>
        <fullName evidence="2">Uncharacterized protein</fullName>
    </submittedName>
</protein>
<keyword evidence="1" id="KW-0472">Membrane</keyword>
<dbReference type="AlphaFoldDB" id="A0A0E9XT36"/>
<evidence type="ECO:0000313" key="2">
    <source>
        <dbReference type="EMBL" id="JAI05898.1"/>
    </source>
</evidence>
<sequence length="39" mass="4722">MRADEEVYIVLMLLILLLLTKRCFKLLNVQVFFLCFCIR</sequence>
<name>A0A0E9XT36_ANGAN</name>
<evidence type="ECO:0000256" key="1">
    <source>
        <dbReference type="SAM" id="Phobius"/>
    </source>
</evidence>
<keyword evidence="1" id="KW-1133">Transmembrane helix</keyword>
<dbReference type="EMBL" id="GBXM01002680">
    <property type="protein sequence ID" value="JAI05898.1"/>
    <property type="molecule type" value="Transcribed_RNA"/>
</dbReference>
<keyword evidence="1" id="KW-0812">Transmembrane</keyword>